<evidence type="ECO:0000313" key="3">
    <source>
        <dbReference type="Proteomes" id="UP000001075"/>
    </source>
</evidence>
<organism evidence="2 3">
    <name type="scientific">Cricetulus griseus</name>
    <name type="common">Chinese hamster</name>
    <name type="synonym">Cricetulus barabensis griseus</name>
    <dbReference type="NCBI Taxonomy" id="10029"/>
    <lineage>
        <taxon>Eukaryota</taxon>
        <taxon>Metazoa</taxon>
        <taxon>Chordata</taxon>
        <taxon>Craniata</taxon>
        <taxon>Vertebrata</taxon>
        <taxon>Euteleostomi</taxon>
        <taxon>Mammalia</taxon>
        <taxon>Eutheria</taxon>
        <taxon>Euarchontoglires</taxon>
        <taxon>Glires</taxon>
        <taxon>Rodentia</taxon>
        <taxon>Myomorpha</taxon>
        <taxon>Muroidea</taxon>
        <taxon>Cricetidae</taxon>
        <taxon>Cricetinae</taxon>
        <taxon>Cricetulus</taxon>
    </lineage>
</organism>
<evidence type="ECO:0000313" key="2">
    <source>
        <dbReference type="EMBL" id="EGW08252.1"/>
    </source>
</evidence>
<gene>
    <name evidence="2" type="ORF">I79_014174</name>
</gene>
<evidence type="ECO:0000256" key="1">
    <source>
        <dbReference type="SAM" id="MobiDB-lite"/>
    </source>
</evidence>
<name>G3HTE9_CRIGR</name>
<feature type="compositionally biased region" description="Polar residues" evidence="1">
    <location>
        <begin position="11"/>
        <end position="35"/>
    </location>
</feature>
<sequence length="63" mass="6412">MAPASSEGPLPSSQPVSVCQGTPAAQRTHLRSPSPTTTAALLGTLGPQVPVVDHTPNPWPGLF</sequence>
<dbReference type="Proteomes" id="UP000001075">
    <property type="component" value="Unassembled WGS sequence"/>
</dbReference>
<reference evidence="3" key="1">
    <citation type="journal article" date="2011" name="Nat. Biotechnol.">
        <title>The genomic sequence of the Chinese hamster ovary (CHO)-K1 cell line.</title>
        <authorList>
            <person name="Xu X."/>
            <person name="Nagarajan H."/>
            <person name="Lewis N.E."/>
            <person name="Pan S."/>
            <person name="Cai Z."/>
            <person name="Liu X."/>
            <person name="Chen W."/>
            <person name="Xie M."/>
            <person name="Wang W."/>
            <person name="Hammond S."/>
            <person name="Andersen M.R."/>
            <person name="Neff N."/>
            <person name="Passarelli B."/>
            <person name="Koh W."/>
            <person name="Fan H.C."/>
            <person name="Wang J."/>
            <person name="Gui Y."/>
            <person name="Lee K.H."/>
            <person name="Betenbaugh M.J."/>
            <person name="Quake S.R."/>
            <person name="Famili I."/>
            <person name="Palsson B.O."/>
            <person name="Wang J."/>
        </authorList>
    </citation>
    <scope>NUCLEOTIDE SEQUENCE [LARGE SCALE GENOMIC DNA]</scope>
    <source>
        <strain evidence="3">CHO K1 cell line</strain>
    </source>
</reference>
<dbReference type="AlphaFoldDB" id="G3HTE9"/>
<dbReference type="InParanoid" id="G3HTE9"/>
<protein>
    <submittedName>
        <fullName evidence="2">Uncharacterized protein</fullName>
    </submittedName>
</protein>
<accession>G3HTE9</accession>
<feature type="region of interest" description="Disordered" evidence="1">
    <location>
        <begin position="1"/>
        <end position="41"/>
    </location>
</feature>
<dbReference type="EMBL" id="JH000695">
    <property type="protein sequence ID" value="EGW08252.1"/>
    <property type="molecule type" value="Genomic_DNA"/>
</dbReference>
<proteinExistence type="predicted"/>